<dbReference type="Gene3D" id="2.130.10.10">
    <property type="entry name" value="YVTN repeat-like/Quinoprotein amine dehydrogenase"/>
    <property type="match status" value="1"/>
</dbReference>
<dbReference type="SUPFAM" id="SSF50998">
    <property type="entry name" value="Quinoprotein alcohol dehydrogenase-like"/>
    <property type="match status" value="1"/>
</dbReference>
<evidence type="ECO:0000313" key="5">
    <source>
        <dbReference type="Proteomes" id="UP000184120"/>
    </source>
</evidence>
<evidence type="ECO:0000259" key="2">
    <source>
        <dbReference type="Pfam" id="PF13360"/>
    </source>
</evidence>
<sequence length="589" mass="68311">MNSIKTKIFLIAIISFHFFAFAQEDTFRHYKEYEVKNIPKTKLIVDANKEDVKNFFLEYDKENIVKISEDKYQLFDTKQAFTTKEDFDASVKKGVAPDDWLFTHEGSLSSYWEVSFKGLNGNKTEMEFELKKVVTNSEIKAVFSDNEILNQQQMWEKWYQNKKLVSRGIIEKLYEIYFRKKILPALHVAKFSKEKGFDNGNYTIKNFIPNKKVEAKVVFKKQVPELGNSLDKKSILVYDRVRAIISLLDNDTGKTIWTKTLENKDSQNLNKFNIYKNTVYVATSSGNIYALSLKNGEEYWKMSPTNDAQKENITNLFKQDLPISDEYLYANYNGTVYKINRYNGQIDWSQTIGNYGHYNYSFDNENLYKTGILECFVINKKSGEVTKIINNTEENTFYSPNELDAKNKIIYLSAGSLYAFNLTTDKVIWKYKDGADFIFRENTTLYTAVNGSLTLSAINSNSGDLLWENTEIKPQNGEGKTILDIYNLNNEIMMDIFVEDYSNKTTTRQLVFIDKKTGELNLINNITEKIISNPLLTENEVLLISPNKLLTINLKTKELKEKVIDFSVLESEKNKLGVYEHYSQLINPN</sequence>
<feature type="chain" id="PRO_5011957740" evidence="1">
    <location>
        <begin position="23"/>
        <end position="589"/>
    </location>
</feature>
<feature type="domain" description="Pyrrolo-quinoline quinone repeat" evidence="2">
    <location>
        <begin position="231"/>
        <end position="431"/>
    </location>
</feature>
<dbReference type="InterPro" id="IPR011047">
    <property type="entry name" value="Quinoprotein_ADH-like_sf"/>
</dbReference>
<dbReference type="PANTHER" id="PTHR34512">
    <property type="entry name" value="CELL SURFACE PROTEIN"/>
    <property type="match status" value="1"/>
</dbReference>
<dbReference type="InterPro" id="IPR002372">
    <property type="entry name" value="PQQ_rpt_dom"/>
</dbReference>
<dbReference type="STRING" id="1434701.SAMN05443634_10276"/>
<dbReference type="Proteomes" id="UP000650994">
    <property type="component" value="Unassembled WGS sequence"/>
</dbReference>
<gene>
    <name evidence="3" type="ORF">GCM10010984_21930</name>
    <name evidence="4" type="ORF">SAMN05443634_10276</name>
</gene>
<reference evidence="3" key="1">
    <citation type="journal article" date="2014" name="Int. J. Syst. Evol. Microbiol.">
        <title>Complete genome of a new Firmicutes species belonging to the dominant human colonic microbiota ('Ruminococcus bicirculans') reveals two chromosomes and a selective capacity to utilize plant glucans.</title>
        <authorList>
            <consortium name="NISC Comparative Sequencing Program"/>
            <person name="Wegmann U."/>
            <person name="Louis P."/>
            <person name="Goesmann A."/>
            <person name="Henrissat B."/>
            <person name="Duncan S.H."/>
            <person name="Flint H.J."/>
        </authorList>
    </citation>
    <scope>NUCLEOTIDE SEQUENCE</scope>
    <source>
        <strain evidence="3">CGMCC 1.12707</strain>
    </source>
</reference>
<reference evidence="3" key="5">
    <citation type="submission" date="2024-05" db="EMBL/GenBank/DDBJ databases">
        <authorList>
            <person name="Sun Q."/>
            <person name="Zhou Y."/>
        </authorList>
    </citation>
    <scope>NUCLEOTIDE SEQUENCE</scope>
    <source>
        <strain evidence="3">CGMCC 1.12707</strain>
    </source>
</reference>
<dbReference type="RefSeq" id="WP_072929382.1">
    <property type="nucleotide sequence ID" value="NZ_BMFL01000014.1"/>
</dbReference>
<dbReference type="InterPro" id="IPR018391">
    <property type="entry name" value="PQQ_b-propeller_rpt"/>
</dbReference>
<evidence type="ECO:0000313" key="6">
    <source>
        <dbReference type="Proteomes" id="UP000650994"/>
    </source>
</evidence>
<reference evidence="5" key="2">
    <citation type="submission" date="2016-11" db="EMBL/GenBank/DDBJ databases">
        <authorList>
            <person name="Varghese N."/>
            <person name="Submissions S."/>
        </authorList>
    </citation>
    <scope>NUCLEOTIDE SEQUENCE [LARGE SCALE GENOMIC DNA]</scope>
    <source>
        <strain evidence="5">DSM 27989</strain>
    </source>
</reference>
<dbReference type="EMBL" id="FRBH01000002">
    <property type="protein sequence ID" value="SHK59958.1"/>
    <property type="molecule type" value="Genomic_DNA"/>
</dbReference>
<evidence type="ECO:0000256" key="1">
    <source>
        <dbReference type="SAM" id="SignalP"/>
    </source>
</evidence>
<protein>
    <submittedName>
        <fullName evidence="4">PQQ-like domain-containing protein</fullName>
    </submittedName>
</protein>
<dbReference type="PANTHER" id="PTHR34512:SF30">
    <property type="entry name" value="OUTER MEMBRANE PROTEIN ASSEMBLY FACTOR BAMB"/>
    <property type="match status" value="1"/>
</dbReference>
<dbReference type="AlphaFoldDB" id="A0A1M6TT08"/>
<organism evidence="4 5">
    <name type="scientific">Chishuiella changwenlii</name>
    <dbReference type="NCBI Taxonomy" id="1434701"/>
    <lineage>
        <taxon>Bacteria</taxon>
        <taxon>Pseudomonadati</taxon>
        <taxon>Bacteroidota</taxon>
        <taxon>Flavobacteriia</taxon>
        <taxon>Flavobacteriales</taxon>
        <taxon>Weeksellaceae</taxon>
        <taxon>Chishuiella</taxon>
    </lineage>
</organism>
<proteinExistence type="predicted"/>
<keyword evidence="6" id="KW-1185">Reference proteome</keyword>
<keyword evidence="1" id="KW-0732">Signal</keyword>
<dbReference type="EMBL" id="BMFL01000014">
    <property type="protein sequence ID" value="GGF04210.1"/>
    <property type="molecule type" value="Genomic_DNA"/>
</dbReference>
<dbReference type="SMART" id="SM00564">
    <property type="entry name" value="PQQ"/>
    <property type="match status" value="3"/>
</dbReference>
<dbReference type="OrthoDB" id="7012117at2"/>
<dbReference type="Pfam" id="PF13360">
    <property type="entry name" value="PQQ_2"/>
    <property type="match status" value="1"/>
</dbReference>
<accession>A0A1M6TT08</accession>
<dbReference type="InterPro" id="IPR015943">
    <property type="entry name" value="WD40/YVTN_repeat-like_dom_sf"/>
</dbReference>
<feature type="signal peptide" evidence="1">
    <location>
        <begin position="1"/>
        <end position="22"/>
    </location>
</feature>
<reference evidence="6" key="4">
    <citation type="journal article" date="2019" name="Int. J. Syst. Evol. Microbiol.">
        <title>The Global Catalogue of Microorganisms (GCM) 10K type strain sequencing project: providing services to taxonomists for standard genome sequencing and annotation.</title>
        <authorList>
            <consortium name="The Broad Institute Genomics Platform"/>
            <consortium name="The Broad Institute Genome Sequencing Center for Infectious Disease"/>
            <person name="Wu L."/>
            <person name="Ma J."/>
        </authorList>
    </citation>
    <scope>NUCLEOTIDE SEQUENCE [LARGE SCALE GENOMIC DNA]</scope>
    <source>
        <strain evidence="6">CGMCC 1.12707</strain>
    </source>
</reference>
<evidence type="ECO:0000313" key="4">
    <source>
        <dbReference type="EMBL" id="SHK59958.1"/>
    </source>
</evidence>
<reference evidence="4" key="3">
    <citation type="submission" date="2016-11" db="EMBL/GenBank/DDBJ databases">
        <authorList>
            <person name="Jaros S."/>
            <person name="Januszkiewicz K."/>
            <person name="Wedrychowicz H."/>
        </authorList>
    </citation>
    <scope>NUCLEOTIDE SEQUENCE [LARGE SCALE GENOMIC DNA]</scope>
    <source>
        <strain evidence="4">DSM 27989</strain>
    </source>
</reference>
<name>A0A1M6TT08_9FLAO</name>
<evidence type="ECO:0000313" key="3">
    <source>
        <dbReference type="EMBL" id="GGF04210.1"/>
    </source>
</evidence>
<dbReference type="Proteomes" id="UP000184120">
    <property type="component" value="Unassembled WGS sequence"/>
</dbReference>